<dbReference type="AlphaFoldDB" id="A0A4R6S5H5"/>
<sequence length="71" mass="7125">MDLTSLVASSASDSLGSATAVGPAHVGAAAEIGGLVLVVVGFAYLICAVSLFVRRSRSRRVLSGGATSRVY</sequence>
<gene>
    <name evidence="2" type="ORF">EDF62_0832</name>
</gene>
<keyword evidence="1" id="KW-0472">Membrane</keyword>
<keyword evidence="3" id="KW-1185">Reference proteome</keyword>
<evidence type="ECO:0000313" key="3">
    <source>
        <dbReference type="Proteomes" id="UP000295601"/>
    </source>
</evidence>
<dbReference type="EMBL" id="SNYA01000002">
    <property type="protein sequence ID" value="TDP94417.1"/>
    <property type="molecule type" value="Genomic_DNA"/>
</dbReference>
<comment type="caution">
    <text evidence="2">The sequence shown here is derived from an EMBL/GenBank/DDBJ whole genome shotgun (WGS) entry which is preliminary data.</text>
</comment>
<evidence type="ECO:0000313" key="2">
    <source>
        <dbReference type="EMBL" id="TDP94417.1"/>
    </source>
</evidence>
<accession>A0A4R6S5H5</accession>
<protein>
    <submittedName>
        <fullName evidence="2">Uncharacterized protein</fullName>
    </submittedName>
</protein>
<dbReference type="Proteomes" id="UP000295601">
    <property type="component" value="Unassembled WGS sequence"/>
</dbReference>
<keyword evidence="1" id="KW-0812">Transmembrane</keyword>
<name>A0A4R6S5H5_9MICO</name>
<proteinExistence type="predicted"/>
<dbReference type="RefSeq" id="WP_133616034.1">
    <property type="nucleotide sequence ID" value="NZ_CP080492.1"/>
</dbReference>
<keyword evidence="1" id="KW-1133">Transmembrane helix</keyword>
<evidence type="ECO:0000256" key="1">
    <source>
        <dbReference type="SAM" id="Phobius"/>
    </source>
</evidence>
<organism evidence="2 3">
    <name type="scientific">Leucobacter luti</name>
    <dbReference type="NCBI Taxonomy" id="340320"/>
    <lineage>
        <taxon>Bacteria</taxon>
        <taxon>Bacillati</taxon>
        <taxon>Actinomycetota</taxon>
        <taxon>Actinomycetes</taxon>
        <taxon>Micrococcales</taxon>
        <taxon>Microbacteriaceae</taxon>
        <taxon>Leucobacter</taxon>
    </lineage>
</organism>
<feature type="transmembrane region" description="Helical" evidence="1">
    <location>
        <begin position="32"/>
        <end position="53"/>
    </location>
</feature>
<reference evidence="2 3" key="1">
    <citation type="submission" date="2019-03" db="EMBL/GenBank/DDBJ databases">
        <title>Genomic analyses of the natural microbiome of Caenorhabditis elegans.</title>
        <authorList>
            <person name="Samuel B."/>
        </authorList>
    </citation>
    <scope>NUCLEOTIDE SEQUENCE [LARGE SCALE GENOMIC DNA]</scope>
    <source>
        <strain evidence="2 3">JUb18</strain>
    </source>
</reference>